<protein>
    <submittedName>
        <fullName evidence="9">ComEC family competence protein</fullName>
    </submittedName>
</protein>
<feature type="transmembrane region" description="Helical" evidence="6">
    <location>
        <begin position="523"/>
        <end position="543"/>
    </location>
</feature>
<evidence type="ECO:0000259" key="7">
    <source>
        <dbReference type="Pfam" id="PF03772"/>
    </source>
</evidence>
<feature type="transmembrane region" description="Helical" evidence="6">
    <location>
        <begin position="489"/>
        <end position="511"/>
    </location>
</feature>
<dbReference type="Pfam" id="PF13567">
    <property type="entry name" value="DUF4131"/>
    <property type="match status" value="1"/>
</dbReference>
<dbReference type="GO" id="GO:0005886">
    <property type="term" value="C:plasma membrane"/>
    <property type="evidence" value="ECO:0007669"/>
    <property type="project" value="UniProtKB-SubCell"/>
</dbReference>
<feature type="transmembrane region" description="Helical" evidence="6">
    <location>
        <begin position="394"/>
        <end position="410"/>
    </location>
</feature>
<evidence type="ECO:0000313" key="9">
    <source>
        <dbReference type="EMBL" id="HHX99517.1"/>
    </source>
</evidence>
<feature type="transmembrane region" description="Helical" evidence="6">
    <location>
        <begin position="430"/>
        <end position="449"/>
    </location>
</feature>
<reference evidence="9 10" key="1">
    <citation type="journal article" date="2020" name="Biotechnol. Biofuels">
        <title>New insights from the biogas microbiome by comprehensive genome-resolved metagenomics of nearly 1600 species originating from multiple anaerobic digesters.</title>
        <authorList>
            <person name="Campanaro S."/>
            <person name="Treu L."/>
            <person name="Rodriguez-R L.M."/>
            <person name="Kovalovszki A."/>
            <person name="Ziels R.M."/>
            <person name="Maus I."/>
            <person name="Zhu X."/>
            <person name="Kougias P.G."/>
            <person name="Basile A."/>
            <person name="Luo G."/>
            <person name="Schluter A."/>
            <person name="Konstantinidis K.T."/>
            <person name="Angelidaki I."/>
        </authorList>
    </citation>
    <scope>NUCLEOTIDE SEQUENCE [LARGE SCALE GENOMIC DNA]</scope>
    <source>
        <strain evidence="9">AS05jafATM_89</strain>
    </source>
</reference>
<organism evidence="9 10">
    <name type="scientific">Candidatus Dojkabacteria bacterium</name>
    <dbReference type="NCBI Taxonomy" id="2099670"/>
    <lineage>
        <taxon>Bacteria</taxon>
        <taxon>Candidatus Dojkabacteria</taxon>
    </lineage>
</organism>
<comment type="subcellular location">
    <subcellularLocation>
        <location evidence="1">Cell membrane</location>
        <topology evidence="1">Multi-pass membrane protein</topology>
    </subcellularLocation>
</comment>
<dbReference type="AlphaFoldDB" id="A0A832QFF7"/>
<keyword evidence="3 6" id="KW-0812">Transmembrane</keyword>
<evidence type="ECO:0000259" key="8">
    <source>
        <dbReference type="Pfam" id="PF13567"/>
    </source>
</evidence>
<accession>A0A832QFF7</accession>
<keyword evidence="5 6" id="KW-0472">Membrane</keyword>
<sequence>MYLKMFHRLLPVGRRFLRRLGGIFKYIFDYKIILFSLLYIIINICVIFLLRNIFRTSSIGWLFPIAFLILFVLVHFFQKKQQGKFLEHEKRGKGRREGVVKFFVLLKCILLASLCSLCRNLPIISNEAMLFKNRESFTQSSTSIKVYISEETEERHSNILLTVRLLEDLEMDGKILPKSSTKLLLKLPNFYSFGIGQVCQVEGYLTLPENFDDFNYERYLANKKIFFLMDNPKIFCKKLSEERKGNFLRNFLVDFKMKMVGYVDEVLNEPQSSLLVGILFGQKRLFSTVFDDATRLSGVSHIISASGYNVTILTIAINKLLFFLPKRAKVIVGLIVIWLYCILSGLSTSIVRATIMGSVSMVAMLLGRNTSIHLSIPFVSFLFVLLNPTAVTDVGFLLSVSALLGLVYLLPILTSFREKIFKKAVFLDEYVLPTLSCTLATLPVLILTFKTFTIWSVLVNAIILPIVESTMLFGFLAILFYILFKPFSYILFSVINVQLKCFEMIVMFVKNLGFGQFEIESKYVIPFALLLILCFVVVTIYFYPLENEKYNYYLKDT</sequence>
<feature type="transmembrane region" description="Helical" evidence="6">
    <location>
        <begin position="371"/>
        <end position="387"/>
    </location>
</feature>
<feature type="domain" description="ComEC/Rec2-related protein" evidence="7">
    <location>
        <begin position="278"/>
        <end position="538"/>
    </location>
</feature>
<proteinExistence type="predicted"/>
<dbReference type="InterPro" id="IPR004477">
    <property type="entry name" value="ComEC_N"/>
</dbReference>
<gene>
    <name evidence="9" type="ORF">GX533_02460</name>
</gene>
<dbReference type="PANTHER" id="PTHR30619">
    <property type="entry name" value="DNA INTERNALIZATION/COMPETENCE PROTEIN COMEC/REC2"/>
    <property type="match status" value="1"/>
</dbReference>
<dbReference type="InterPro" id="IPR052159">
    <property type="entry name" value="Competence_DNA_uptake"/>
</dbReference>
<feature type="transmembrane region" description="Helical" evidence="6">
    <location>
        <begin position="461"/>
        <end position="483"/>
    </location>
</feature>
<evidence type="ECO:0000256" key="3">
    <source>
        <dbReference type="ARBA" id="ARBA00022692"/>
    </source>
</evidence>
<keyword evidence="4 6" id="KW-1133">Transmembrane helix</keyword>
<dbReference type="Proteomes" id="UP000576550">
    <property type="component" value="Unassembled WGS sequence"/>
</dbReference>
<dbReference type="NCBIfam" id="TIGR00360">
    <property type="entry name" value="ComEC_N-term"/>
    <property type="match status" value="1"/>
</dbReference>
<dbReference type="EMBL" id="DUTP01000004">
    <property type="protein sequence ID" value="HHX99517.1"/>
    <property type="molecule type" value="Genomic_DNA"/>
</dbReference>
<dbReference type="PANTHER" id="PTHR30619:SF7">
    <property type="entry name" value="BETA-LACTAMASE DOMAIN PROTEIN"/>
    <property type="match status" value="1"/>
</dbReference>
<feature type="transmembrane region" description="Helical" evidence="6">
    <location>
        <begin position="98"/>
        <end position="114"/>
    </location>
</feature>
<dbReference type="Pfam" id="PF03772">
    <property type="entry name" value="Competence"/>
    <property type="match status" value="1"/>
</dbReference>
<dbReference type="InterPro" id="IPR025405">
    <property type="entry name" value="DUF4131"/>
</dbReference>
<evidence type="ECO:0000256" key="1">
    <source>
        <dbReference type="ARBA" id="ARBA00004651"/>
    </source>
</evidence>
<feature type="transmembrane region" description="Helical" evidence="6">
    <location>
        <begin position="59"/>
        <end position="77"/>
    </location>
</feature>
<feature type="transmembrane region" description="Helical" evidence="6">
    <location>
        <begin position="32"/>
        <end position="53"/>
    </location>
</feature>
<comment type="caution">
    <text evidence="9">The sequence shown here is derived from an EMBL/GenBank/DDBJ whole genome shotgun (WGS) entry which is preliminary data.</text>
</comment>
<evidence type="ECO:0000256" key="2">
    <source>
        <dbReference type="ARBA" id="ARBA00022475"/>
    </source>
</evidence>
<name>A0A832QFF7_9BACT</name>
<feature type="transmembrane region" description="Helical" evidence="6">
    <location>
        <begin position="331"/>
        <end position="351"/>
    </location>
</feature>
<evidence type="ECO:0000256" key="4">
    <source>
        <dbReference type="ARBA" id="ARBA00022989"/>
    </source>
</evidence>
<evidence type="ECO:0000313" key="10">
    <source>
        <dbReference type="Proteomes" id="UP000576550"/>
    </source>
</evidence>
<evidence type="ECO:0000256" key="5">
    <source>
        <dbReference type="ARBA" id="ARBA00023136"/>
    </source>
</evidence>
<keyword evidence="2" id="KW-1003">Cell membrane</keyword>
<evidence type="ECO:0000256" key="6">
    <source>
        <dbReference type="SAM" id="Phobius"/>
    </source>
</evidence>
<feature type="domain" description="DUF4131" evidence="8">
    <location>
        <begin position="58"/>
        <end position="229"/>
    </location>
</feature>